<name>A0AAD6HT56_9EURO</name>
<evidence type="ECO:0000256" key="5">
    <source>
        <dbReference type="ARBA" id="ARBA00023239"/>
    </source>
</evidence>
<dbReference type="PANTHER" id="PTHR21240">
    <property type="entry name" value="2-AMINO-3-CARBOXYLMUCONATE-6-SEMIALDEHYDE DECARBOXYLASE"/>
    <property type="match status" value="1"/>
</dbReference>
<comment type="similarity">
    <text evidence="1">Belongs to the metallo-dependent hydrolases superfamily. ACMSD family.</text>
</comment>
<feature type="domain" description="Amidohydrolase-related" evidence="9">
    <location>
        <begin position="4"/>
        <end position="316"/>
    </location>
</feature>
<dbReference type="PANTHER" id="PTHR21240:SF29">
    <property type="entry name" value="AMIDOHYDROLASE-RELATED DOMAIN-CONTAINING PROTEIN"/>
    <property type="match status" value="1"/>
</dbReference>
<evidence type="ECO:0000256" key="4">
    <source>
        <dbReference type="ARBA" id="ARBA00022833"/>
    </source>
</evidence>
<evidence type="ECO:0000256" key="3">
    <source>
        <dbReference type="ARBA" id="ARBA00022793"/>
    </source>
</evidence>
<dbReference type="GO" id="GO:0005829">
    <property type="term" value="C:cytosol"/>
    <property type="evidence" value="ECO:0007669"/>
    <property type="project" value="TreeGrafter"/>
</dbReference>
<evidence type="ECO:0000259" key="9">
    <source>
        <dbReference type="Pfam" id="PF04909"/>
    </source>
</evidence>
<dbReference type="SUPFAM" id="SSF51556">
    <property type="entry name" value="Metallo-dependent hydrolases"/>
    <property type="match status" value="1"/>
</dbReference>
<keyword evidence="3 8" id="KW-0210">Decarboxylase</keyword>
<evidence type="ECO:0000313" key="10">
    <source>
        <dbReference type="EMBL" id="KAJ5734295.1"/>
    </source>
</evidence>
<dbReference type="Gene3D" id="3.20.20.140">
    <property type="entry name" value="Metal-dependent hydrolases"/>
    <property type="match status" value="1"/>
</dbReference>
<dbReference type="EMBL" id="JAQJAN010000003">
    <property type="protein sequence ID" value="KAJ5734295.1"/>
    <property type="molecule type" value="Genomic_DNA"/>
</dbReference>
<dbReference type="Pfam" id="PF04909">
    <property type="entry name" value="Amidohydro_2"/>
    <property type="match status" value="1"/>
</dbReference>
<accession>A0AAD6HT56</accession>
<comment type="caution">
    <text evidence="10">The sequence shown here is derived from an EMBL/GenBank/DDBJ whole genome shotgun (WGS) entry which is preliminary data.</text>
</comment>
<keyword evidence="2" id="KW-0479">Metal-binding</keyword>
<keyword evidence="11" id="KW-1185">Reference proteome</keyword>
<dbReference type="GO" id="GO:0019748">
    <property type="term" value="P:secondary metabolic process"/>
    <property type="evidence" value="ECO:0007669"/>
    <property type="project" value="TreeGrafter"/>
</dbReference>
<evidence type="ECO:0000256" key="8">
    <source>
        <dbReference type="RuleBase" id="RU366045"/>
    </source>
</evidence>
<protein>
    <recommendedName>
        <fullName evidence="7">6-methylsalicylate decarboxylase</fullName>
        <ecNumber evidence="7">4.1.1.52</ecNumber>
    </recommendedName>
</protein>
<sequence>MVAIDTHHHFVPDFYAQAVEEAGGDPSGWPTLSWSFEGSIASMDRNGTTEAILSLTAPGAVIAPTEEKRRELARRANEYAAAKRDEDPSRWGFFAALPCLLDTQGALAEIRYALDVLKVEGVTLFTRYGAGNQYLGDPAFQPIWEELNARKAVGFIHPTHPADTTRVNPLLPQPAIDYPHETTRKSVDMIISNTKRTYPACKVILSHAGGTLPYQITRMITVSKEAAATARIYGKSSEEIIEDFQYFYFDLALSSSAAVLRLVLEVIPNDHLLYGSDYPYASPDKTRGFKEILDDFPLDPELRDKIYFKNAEALLDRNSQSRS</sequence>
<evidence type="ECO:0000256" key="2">
    <source>
        <dbReference type="ARBA" id="ARBA00022723"/>
    </source>
</evidence>
<dbReference type="AlphaFoldDB" id="A0AAD6HT56"/>
<keyword evidence="5 8" id="KW-0456">Lyase</keyword>
<organism evidence="10 11">
    <name type="scientific">Penicillium malachiteum</name>
    <dbReference type="NCBI Taxonomy" id="1324776"/>
    <lineage>
        <taxon>Eukaryota</taxon>
        <taxon>Fungi</taxon>
        <taxon>Dikarya</taxon>
        <taxon>Ascomycota</taxon>
        <taxon>Pezizomycotina</taxon>
        <taxon>Eurotiomycetes</taxon>
        <taxon>Eurotiomycetidae</taxon>
        <taxon>Eurotiales</taxon>
        <taxon>Aspergillaceae</taxon>
        <taxon>Penicillium</taxon>
    </lineage>
</organism>
<evidence type="ECO:0000256" key="6">
    <source>
        <dbReference type="ARBA" id="ARBA00036832"/>
    </source>
</evidence>
<dbReference type="InterPro" id="IPR032466">
    <property type="entry name" value="Metal_Hydrolase"/>
</dbReference>
<dbReference type="GO" id="GO:0016787">
    <property type="term" value="F:hydrolase activity"/>
    <property type="evidence" value="ECO:0007669"/>
    <property type="project" value="InterPro"/>
</dbReference>
<dbReference type="GO" id="GO:0046872">
    <property type="term" value="F:metal ion binding"/>
    <property type="evidence" value="ECO:0007669"/>
    <property type="project" value="UniProtKB-KW"/>
</dbReference>
<dbReference type="InterPro" id="IPR032465">
    <property type="entry name" value="ACMSD"/>
</dbReference>
<evidence type="ECO:0000313" key="11">
    <source>
        <dbReference type="Proteomes" id="UP001215712"/>
    </source>
</evidence>
<evidence type="ECO:0000256" key="1">
    <source>
        <dbReference type="ARBA" id="ARBA00005871"/>
    </source>
</evidence>
<dbReference type="GO" id="GO:0047596">
    <property type="term" value="F:6-methylsalicylate decarboxylase activity"/>
    <property type="evidence" value="ECO:0007669"/>
    <property type="project" value="UniProtKB-EC"/>
</dbReference>
<proteinExistence type="inferred from homology"/>
<comment type="catalytic activity">
    <reaction evidence="6">
        <text>6-methylsalicylate + H(+) = 3-methylphenol + CO2</text>
        <dbReference type="Rhea" id="RHEA:23112"/>
        <dbReference type="ChEBI" id="CHEBI:15378"/>
        <dbReference type="ChEBI" id="CHEBI:16526"/>
        <dbReference type="ChEBI" id="CHEBI:17231"/>
        <dbReference type="ChEBI" id="CHEBI:36658"/>
        <dbReference type="EC" id="4.1.1.52"/>
    </reaction>
    <physiologicalReaction direction="left-to-right" evidence="6">
        <dbReference type="Rhea" id="RHEA:23113"/>
    </physiologicalReaction>
</comment>
<dbReference type="InterPro" id="IPR006680">
    <property type="entry name" value="Amidohydro-rel"/>
</dbReference>
<evidence type="ECO:0000256" key="7">
    <source>
        <dbReference type="ARBA" id="ARBA00038889"/>
    </source>
</evidence>
<keyword evidence="4" id="KW-0862">Zinc</keyword>
<reference evidence="10" key="1">
    <citation type="journal article" date="2023" name="IMA Fungus">
        <title>Comparative genomic study of the Penicillium genus elucidates a diverse pangenome and 15 lateral gene transfer events.</title>
        <authorList>
            <person name="Petersen C."/>
            <person name="Sorensen T."/>
            <person name="Nielsen M.R."/>
            <person name="Sondergaard T.E."/>
            <person name="Sorensen J.L."/>
            <person name="Fitzpatrick D.A."/>
            <person name="Frisvad J.C."/>
            <person name="Nielsen K.L."/>
        </authorList>
    </citation>
    <scope>NUCLEOTIDE SEQUENCE</scope>
    <source>
        <strain evidence="10">IBT 17514</strain>
    </source>
</reference>
<dbReference type="EC" id="4.1.1.52" evidence="7"/>
<dbReference type="Proteomes" id="UP001215712">
    <property type="component" value="Unassembled WGS sequence"/>
</dbReference>
<reference evidence="10" key="2">
    <citation type="submission" date="2023-01" db="EMBL/GenBank/DDBJ databases">
        <authorList>
            <person name="Petersen C."/>
        </authorList>
    </citation>
    <scope>NUCLEOTIDE SEQUENCE</scope>
    <source>
        <strain evidence="10">IBT 17514</strain>
    </source>
</reference>
<gene>
    <name evidence="10" type="ORF">N7493_003081</name>
</gene>